<accession>A0ABR6RIR7</accession>
<evidence type="ECO:0000256" key="1">
    <source>
        <dbReference type="ARBA" id="ARBA00006987"/>
    </source>
</evidence>
<dbReference type="CDD" id="cd13578">
    <property type="entry name" value="PBP2_Bug27"/>
    <property type="match status" value="1"/>
</dbReference>
<keyword evidence="3" id="KW-0675">Receptor</keyword>
<protein>
    <submittedName>
        <fullName evidence="3">Tripartite-type tricarboxylate transporter receptor subunit TctC</fullName>
    </submittedName>
</protein>
<dbReference type="InterPro" id="IPR042100">
    <property type="entry name" value="Bug_dom1"/>
</dbReference>
<dbReference type="SUPFAM" id="SSF53850">
    <property type="entry name" value="Periplasmic binding protein-like II"/>
    <property type="match status" value="1"/>
</dbReference>
<dbReference type="PIRSF" id="PIRSF017082">
    <property type="entry name" value="YflP"/>
    <property type="match status" value="1"/>
</dbReference>
<comment type="similarity">
    <text evidence="1">Belongs to the UPF0065 (bug) family.</text>
</comment>
<dbReference type="PANTHER" id="PTHR42928">
    <property type="entry name" value="TRICARBOXYLATE-BINDING PROTEIN"/>
    <property type="match status" value="1"/>
</dbReference>
<name>A0ABR6RIR7_9BURK</name>
<dbReference type="Proteomes" id="UP000562492">
    <property type="component" value="Unassembled WGS sequence"/>
</dbReference>
<sequence>MHQVSATPAQQPLVAAPSSSKRKGTGTRLIQAILALCAALVAPHTMAQESYPSRPIRVVVPYTAGGVSDTVTRLVTQKLSERLKTPVVVENLPGANGQIGSQNVARSSPDGYTLLVVVAAHVVNPSLYPKMSFSPLADLTGVSQFGHIPLLMVSSAALPPKTLPEFVQWAKANPDKASFASSGTGSGAHLVGELFGQAAKVKLTHIPYKGMAPALTDMFSGQVAMAFDSVQTMMPQVKAGKLNALAITSEKRWPSIPDVPTMSELGYPGMTGGSWIGLLAPAKVPSATINKLSAELQAAIDSPDVHAKLIEYGIDPVGGTPAQFNSFMQSEAKRWGQVVKQANIRLE</sequence>
<dbReference type="RefSeq" id="WP_418903852.1">
    <property type="nucleotide sequence ID" value="NZ_JACHKZ010000022.1"/>
</dbReference>
<feature type="region of interest" description="Disordered" evidence="2">
    <location>
        <begin position="1"/>
        <end position="22"/>
    </location>
</feature>
<proteinExistence type="inferred from homology"/>
<gene>
    <name evidence="3" type="ORF">HNP33_003180</name>
</gene>
<evidence type="ECO:0000313" key="3">
    <source>
        <dbReference type="EMBL" id="MBB6579070.1"/>
    </source>
</evidence>
<dbReference type="PANTHER" id="PTHR42928:SF5">
    <property type="entry name" value="BLR1237 PROTEIN"/>
    <property type="match status" value="1"/>
</dbReference>
<evidence type="ECO:0000256" key="2">
    <source>
        <dbReference type="SAM" id="MobiDB-lite"/>
    </source>
</evidence>
<keyword evidence="4" id="KW-1185">Reference proteome</keyword>
<feature type="compositionally biased region" description="Polar residues" evidence="2">
    <location>
        <begin position="1"/>
        <end position="10"/>
    </location>
</feature>
<comment type="caution">
    <text evidence="3">The sequence shown here is derived from an EMBL/GenBank/DDBJ whole genome shotgun (WGS) entry which is preliminary data.</text>
</comment>
<dbReference type="InterPro" id="IPR005064">
    <property type="entry name" value="BUG"/>
</dbReference>
<dbReference type="Gene3D" id="3.40.190.10">
    <property type="entry name" value="Periplasmic binding protein-like II"/>
    <property type="match status" value="1"/>
</dbReference>
<organism evidence="3 4">
    <name type="scientific">Comamonas odontotermitis</name>
    <dbReference type="NCBI Taxonomy" id="379895"/>
    <lineage>
        <taxon>Bacteria</taxon>
        <taxon>Pseudomonadati</taxon>
        <taxon>Pseudomonadota</taxon>
        <taxon>Betaproteobacteria</taxon>
        <taxon>Burkholderiales</taxon>
        <taxon>Comamonadaceae</taxon>
        <taxon>Comamonas</taxon>
    </lineage>
</organism>
<dbReference type="Pfam" id="PF03401">
    <property type="entry name" value="TctC"/>
    <property type="match status" value="1"/>
</dbReference>
<dbReference type="EMBL" id="JACHKZ010000022">
    <property type="protein sequence ID" value="MBB6579070.1"/>
    <property type="molecule type" value="Genomic_DNA"/>
</dbReference>
<reference evidence="3 4" key="1">
    <citation type="submission" date="2020-08" db="EMBL/GenBank/DDBJ databases">
        <title>Functional genomics of gut bacteria from endangered species of beetles.</title>
        <authorList>
            <person name="Carlos-Shanley C."/>
        </authorList>
    </citation>
    <scope>NUCLEOTIDE SEQUENCE [LARGE SCALE GENOMIC DNA]</scope>
    <source>
        <strain evidence="3 4">S00124</strain>
    </source>
</reference>
<dbReference type="Gene3D" id="3.40.190.150">
    <property type="entry name" value="Bordetella uptake gene, domain 1"/>
    <property type="match status" value="1"/>
</dbReference>
<evidence type="ECO:0000313" key="4">
    <source>
        <dbReference type="Proteomes" id="UP000562492"/>
    </source>
</evidence>